<dbReference type="Proteomes" id="UP000266340">
    <property type="component" value="Unassembled WGS sequence"/>
</dbReference>
<keyword evidence="3" id="KW-0597">Phosphoprotein</keyword>
<reference evidence="13 14" key="1">
    <citation type="submission" date="2018-09" db="EMBL/GenBank/DDBJ databases">
        <title>Cohnella cavernae sp. nov., isolated from a karst cave.</title>
        <authorList>
            <person name="Zhu H."/>
        </authorList>
    </citation>
    <scope>NUCLEOTIDE SEQUENCE [LARGE SCALE GENOMIC DNA]</scope>
    <source>
        <strain evidence="13 14">K2E09-144</strain>
    </source>
</reference>
<proteinExistence type="predicted"/>
<name>A0A398CHG8_9BACL</name>
<evidence type="ECO:0000256" key="10">
    <source>
        <dbReference type="SAM" id="Phobius"/>
    </source>
</evidence>
<keyword evidence="8" id="KW-0902">Two-component regulatory system</keyword>
<keyword evidence="7" id="KW-0067">ATP-binding</keyword>
<protein>
    <recommendedName>
        <fullName evidence="2">histidine kinase</fullName>
        <ecNumber evidence="2">2.7.13.3</ecNumber>
    </recommendedName>
</protein>
<evidence type="ECO:0000259" key="11">
    <source>
        <dbReference type="Pfam" id="PF07695"/>
    </source>
</evidence>
<evidence type="ECO:0000313" key="13">
    <source>
        <dbReference type="EMBL" id="RIE02203.1"/>
    </source>
</evidence>
<dbReference type="GO" id="GO:0046983">
    <property type="term" value="F:protein dimerization activity"/>
    <property type="evidence" value="ECO:0007669"/>
    <property type="project" value="InterPro"/>
</dbReference>
<dbReference type="PANTHER" id="PTHR24421:SF10">
    <property type="entry name" value="NITRATE_NITRITE SENSOR PROTEIN NARQ"/>
    <property type="match status" value="1"/>
</dbReference>
<evidence type="ECO:0000259" key="12">
    <source>
        <dbReference type="Pfam" id="PF07730"/>
    </source>
</evidence>
<dbReference type="Pfam" id="PF07695">
    <property type="entry name" value="7TMR-DISM_7TM"/>
    <property type="match status" value="1"/>
</dbReference>
<dbReference type="InterPro" id="IPR050482">
    <property type="entry name" value="Sensor_HK_TwoCompSys"/>
</dbReference>
<comment type="catalytic activity">
    <reaction evidence="1">
        <text>ATP + protein L-histidine = ADP + protein N-phospho-L-histidine.</text>
        <dbReference type="EC" id="2.7.13.3"/>
    </reaction>
</comment>
<comment type="caution">
    <text evidence="13">The sequence shown here is derived from an EMBL/GenBank/DDBJ whole genome shotgun (WGS) entry which is preliminary data.</text>
</comment>
<dbReference type="OrthoDB" id="2677046at2"/>
<dbReference type="RefSeq" id="WP_119150242.1">
    <property type="nucleotide sequence ID" value="NZ_JBHSOV010000001.1"/>
</dbReference>
<feature type="coiled-coil region" evidence="9">
    <location>
        <begin position="414"/>
        <end position="441"/>
    </location>
</feature>
<dbReference type="GO" id="GO:0016020">
    <property type="term" value="C:membrane"/>
    <property type="evidence" value="ECO:0007669"/>
    <property type="project" value="InterPro"/>
</dbReference>
<keyword evidence="6" id="KW-0418">Kinase</keyword>
<feature type="transmembrane region" description="Helical" evidence="10">
    <location>
        <begin position="370"/>
        <end position="389"/>
    </location>
</feature>
<evidence type="ECO:0000256" key="9">
    <source>
        <dbReference type="SAM" id="Coils"/>
    </source>
</evidence>
<feature type="transmembrane region" description="Helical" evidence="10">
    <location>
        <begin position="299"/>
        <end position="319"/>
    </location>
</feature>
<evidence type="ECO:0000256" key="7">
    <source>
        <dbReference type="ARBA" id="ARBA00022840"/>
    </source>
</evidence>
<dbReference type="InterPro" id="IPR036890">
    <property type="entry name" value="HATPase_C_sf"/>
</dbReference>
<feature type="transmembrane region" description="Helical" evidence="10">
    <location>
        <begin position="181"/>
        <end position="198"/>
    </location>
</feature>
<feature type="transmembrane region" description="Helical" evidence="10">
    <location>
        <begin position="328"/>
        <end position="350"/>
    </location>
</feature>
<evidence type="ECO:0000256" key="5">
    <source>
        <dbReference type="ARBA" id="ARBA00022741"/>
    </source>
</evidence>
<organism evidence="13 14">
    <name type="scientific">Cohnella faecalis</name>
    <dbReference type="NCBI Taxonomy" id="2315694"/>
    <lineage>
        <taxon>Bacteria</taxon>
        <taxon>Bacillati</taxon>
        <taxon>Bacillota</taxon>
        <taxon>Bacilli</taxon>
        <taxon>Bacillales</taxon>
        <taxon>Paenibacillaceae</taxon>
        <taxon>Cohnella</taxon>
    </lineage>
</organism>
<dbReference type="GO" id="GO:0005524">
    <property type="term" value="F:ATP binding"/>
    <property type="evidence" value="ECO:0007669"/>
    <property type="project" value="UniProtKB-KW"/>
</dbReference>
<accession>A0A398CHG8</accession>
<feature type="transmembrane region" description="Helical" evidence="10">
    <location>
        <begin position="246"/>
        <end position="265"/>
    </location>
</feature>
<feature type="transmembrane region" description="Helical" evidence="10">
    <location>
        <begin position="272"/>
        <end position="293"/>
    </location>
</feature>
<feature type="transmembrane region" description="Helical" evidence="10">
    <location>
        <begin position="205"/>
        <end position="226"/>
    </location>
</feature>
<gene>
    <name evidence="13" type="ORF">D3H35_15800</name>
</gene>
<keyword evidence="4" id="KW-0808">Transferase</keyword>
<dbReference type="EMBL" id="QXJM01000039">
    <property type="protein sequence ID" value="RIE02203.1"/>
    <property type="molecule type" value="Genomic_DNA"/>
</dbReference>
<dbReference type="GO" id="GO:0000155">
    <property type="term" value="F:phosphorelay sensor kinase activity"/>
    <property type="evidence" value="ECO:0007669"/>
    <property type="project" value="InterPro"/>
</dbReference>
<sequence>MNGFLRAHVPLIRTLALLAALLFAVGWGLTSLEKKDGTVTLPDDGWEWHPADSLEEAAPPPTGSDWSSFSGTVDRTYRYYWLRVPLPEESGLENPYLWIINVGSMKAFDEDRLLLDANFMKKGVRLSASFHWKLVPLPSPAPKQVYLLLRNSVSGGVSPWIDYGNKSAHVNRILHEDMDNIVLGGMLLFSCLISLGLYASHRDKLYAYFALLAFAGGYASLVRNHLLQFFWNSPWPAYLQDVCMPWATFATLGIMASLFPGHLTLANRILRVFMLVLSIAMTISAAFFFDVYGFLGEMVYPPAFLFVFCIVFISIFAAYKRRKDVESVWVLAGFILLLAIALIHILRFAWLPGITDWLRAHIAWINSLPFDLLFWGLFGFVICLIRVIMYRYTAMNRQLTEWNRSLEQVVQNRTHELKERNEQLEITHERLAATIRETSEALAETIILEEQHRITGTIHDAVGHTLTETIVQLEAAKRLLHRDRTLAESKLEASQSLVRRGLADIRQSVRLLKEDTEHYDLPGAVGALIRETEKEALCSIECKIGKLPESMSILHKRIVFQTLQEGLANGIRHGQARFFQLSLGVSGDCVKLRLSNDGLTYVPSDFGFGLEEMTDRAARLGGLLKVEPGTPGCVITLSLPVGSPVL</sequence>
<dbReference type="Gene3D" id="3.30.565.10">
    <property type="entry name" value="Histidine kinase-like ATPase, C-terminal domain"/>
    <property type="match status" value="1"/>
</dbReference>
<keyword evidence="9" id="KW-0175">Coiled coil</keyword>
<dbReference type="InterPro" id="IPR011623">
    <property type="entry name" value="7TMR_DISM_rcpt_extracell_dom1"/>
</dbReference>
<dbReference type="AlphaFoldDB" id="A0A398CHG8"/>
<dbReference type="SUPFAM" id="SSF55874">
    <property type="entry name" value="ATPase domain of HSP90 chaperone/DNA topoisomerase II/histidine kinase"/>
    <property type="match status" value="1"/>
</dbReference>
<evidence type="ECO:0000256" key="1">
    <source>
        <dbReference type="ARBA" id="ARBA00000085"/>
    </source>
</evidence>
<keyword evidence="5" id="KW-0547">Nucleotide-binding</keyword>
<keyword evidence="10" id="KW-1133">Transmembrane helix</keyword>
<dbReference type="Gene3D" id="1.20.5.1930">
    <property type="match status" value="1"/>
</dbReference>
<evidence type="ECO:0000256" key="8">
    <source>
        <dbReference type="ARBA" id="ARBA00023012"/>
    </source>
</evidence>
<dbReference type="PANTHER" id="PTHR24421">
    <property type="entry name" value="NITRATE/NITRITE SENSOR PROTEIN NARX-RELATED"/>
    <property type="match status" value="1"/>
</dbReference>
<evidence type="ECO:0000256" key="2">
    <source>
        <dbReference type="ARBA" id="ARBA00012438"/>
    </source>
</evidence>
<feature type="domain" description="7TM-DISM receptor extracellular" evidence="11">
    <location>
        <begin position="182"/>
        <end position="385"/>
    </location>
</feature>
<keyword evidence="10" id="KW-0812">Transmembrane</keyword>
<dbReference type="InterPro" id="IPR011712">
    <property type="entry name" value="Sig_transdc_His_kin_sub3_dim/P"/>
</dbReference>
<evidence type="ECO:0000256" key="4">
    <source>
        <dbReference type="ARBA" id="ARBA00022679"/>
    </source>
</evidence>
<dbReference type="Pfam" id="PF07730">
    <property type="entry name" value="HisKA_3"/>
    <property type="match status" value="1"/>
</dbReference>
<feature type="domain" description="Signal transduction histidine kinase subgroup 3 dimerisation and phosphoacceptor" evidence="12">
    <location>
        <begin position="450"/>
        <end position="516"/>
    </location>
</feature>
<evidence type="ECO:0000313" key="14">
    <source>
        <dbReference type="Proteomes" id="UP000266340"/>
    </source>
</evidence>
<evidence type="ECO:0000256" key="3">
    <source>
        <dbReference type="ARBA" id="ARBA00022553"/>
    </source>
</evidence>
<dbReference type="EC" id="2.7.13.3" evidence="2"/>
<keyword evidence="14" id="KW-1185">Reference proteome</keyword>
<evidence type="ECO:0000256" key="6">
    <source>
        <dbReference type="ARBA" id="ARBA00022777"/>
    </source>
</evidence>
<keyword evidence="10" id="KW-0472">Membrane</keyword>